<accession>A0A7T2TXI0</accession>
<evidence type="ECO:0000313" key="2">
    <source>
        <dbReference type="Proteomes" id="UP000594943"/>
    </source>
</evidence>
<name>A0A7U4P7S5_9BURK</name>
<dbReference type="RefSeq" id="WP_006029259.1">
    <property type="nucleotide sequence ID" value="NZ_CP013381.1"/>
</dbReference>
<dbReference type="AlphaFoldDB" id="A0A7U4P7S5"/>
<protein>
    <submittedName>
        <fullName evidence="1">DUF3800 domain-containing protein</fullName>
    </submittedName>
</protein>
<reference evidence="1 2" key="1">
    <citation type="submission" date="2020-12" db="EMBL/GenBank/DDBJ databases">
        <title>FDA dAtabase for Regulatory Grade micrObial Sequences (FDA-ARGOS): Supporting development and validation of Infectious Disease Dx tests.</title>
        <authorList>
            <person name="Nelson B."/>
            <person name="Plummer A."/>
            <person name="Tallon L."/>
            <person name="Sadzewicz L."/>
            <person name="Zhao X."/>
            <person name="Boylan J."/>
            <person name="Ott S."/>
            <person name="Bowen H."/>
            <person name="Vavikolanu K."/>
            <person name="Mehta A."/>
            <person name="Aluvathingal J."/>
            <person name="Nadendla S."/>
            <person name="Myers T."/>
            <person name="Yan Y."/>
            <person name="Sichtig H."/>
        </authorList>
    </citation>
    <scope>NUCLEOTIDE SEQUENCE [LARGE SCALE GENOMIC DNA]</scope>
    <source>
        <strain evidence="1 2">FDAARGOS_899</strain>
        <plasmid evidence="1 2">unnamed</plasmid>
    </source>
</reference>
<sequence>MYLSYLDESGSPGDRNTPFFVLGGVAIFERKTHWIERELDAIADRYQQQIGRHLELHANPMRSGKEGWEKLTVAERTQAAADVIRVVKTNRLKIFAAVVEQNQFLSAADVLPYCYEVLATKFDDYLAYKYQRHGDAQRGIFVLDRKRTQEEKDMQVLRQTFKLVGHANGRLRNFAEVPMFADSKSTRLIQLADSIAYWIFRRYASRDDWGWRELHMQFANLGNGRSGLHEVLAPATPAALQAIQTSPWPFPAALPGAAAAQGAPAAVAAAPRLAPGAVITA</sequence>
<dbReference type="KEGG" id="bhg:I6G56_01010"/>
<evidence type="ECO:0000313" key="1">
    <source>
        <dbReference type="EMBL" id="QPS41897.1"/>
    </source>
</evidence>
<keyword evidence="1" id="KW-0614">Plasmid</keyword>
<dbReference type="InterPro" id="IPR024524">
    <property type="entry name" value="DUF3800"/>
</dbReference>
<proteinExistence type="predicted"/>
<dbReference type="Pfam" id="PF12686">
    <property type="entry name" value="DUF3800"/>
    <property type="match status" value="1"/>
</dbReference>
<gene>
    <name evidence="1" type="ORF">I6G56_01010</name>
</gene>
<geneLocation type="plasmid" evidence="1 2">
    <name>unnamed</name>
</geneLocation>
<organism evidence="1 2">
    <name type="scientific">Burkholderia humptydooensis</name>
    <dbReference type="NCBI Taxonomy" id="430531"/>
    <lineage>
        <taxon>Bacteria</taxon>
        <taxon>Pseudomonadati</taxon>
        <taxon>Pseudomonadota</taxon>
        <taxon>Betaproteobacteria</taxon>
        <taxon>Burkholderiales</taxon>
        <taxon>Burkholderiaceae</taxon>
        <taxon>Burkholderia</taxon>
        <taxon>pseudomallei group</taxon>
    </lineage>
</organism>
<accession>A0A7U4P7S5</accession>
<dbReference type="EMBL" id="CP065685">
    <property type="protein sequence ID" value="QPS41897.1"/>
    <property type="molecule type" value="Genomic_DNA"/>
</dbReference>
<dbReference type="Proteomes" id="UP000594943">
    <property type="component" value="Plasmid unnamed"/>
</dbReference>